<dbReference type="RefSeq" id="WP_022471770.1">
    <property type="nucleotide sequence ID" value="NZ_AP022660.1"/>
</dbReference>
<sequence length="638" mass="72955">MKKTFKYILSILFVAVSLNSCDYLDIVPNEVPTEKDVFTNPKAAEKYLYSCYGYLPQSNYVDDCLDFTGDETISPFNQCAYVKFAEGNYDSNNTILSYWNTLFQGIRQCYLLKENINTVPGMDPAVIEDYTAQADFLIAYFHLLLMKCYGPTVLVKETPKFDTPRENYLSRMPYDECVAWVAGLFDDAAARLPETREGNEYGLATSTAAKAFKARLLLYAASPLFNGNSDYSDFKNHDGTLLMNLTYDPNKWKIAADAAWEAIQLAEKNYSLYEMQPGTFSSLPEPKDQLIRTLRFSFMDKDNCREVIFAETRKAGPLSIQRKSIPWLKGGGWNGIAPTMTMIDRFYTKNGLPVDEDPEFDYPNRLDIVTIPEGMEFAEAGKQTLRMHLDREPRFYAWVAFQNGYFECLTEKEKDAYAASFNAKRAGGKKWLTGFLKNENCGLYDDRTNNYSKTGYLNKKAVHPGQAAAESGKENNYEFPWPVIRLAELYLNYAEACVGYDKEGYPAKGMPYLDLVRKRAGLPAVKDSWANAKHPFSDYSDGKGGPNGQLTNIVRQERMIELYQENHNFWDIRRWKLGDIYFNVPVRGLDINATTLQDFAKIIELPDQRRFDAPRQYLLPIPSAEINKNPNMVQNPKY</sequence>
<dbReference type="Gene3D" id="1.25.40.390">
    <property type="match status" value="1"/>
</dbReference>
<accession>A0A679HN78</accession>
<evidence type="ECO:0000256" key="4">
    <source>
        <dbReference type="ARBA" id="ARBA00023136"/>
    </source>
</evidence>
<keyword evidence="3 6" id="KW-0732">Signal</keyword>
<dbReference type="InterPro" id="IPR033985">
    <property type="entry name" value="SusD-like_N"/>
</dbReference>
<gene>
    <name evidence="9" type="ORF">BatF92_44380</name>
</gene>
<evidence type="ECO:0000313" key="9">
    <source>
        <dbReference type="EMBL" id="BCA52496.1"/>
    </source>
</evidence>
<feature type="signal peptide" evidence="6">
    <location>
        <begin position="1"/>
        <end position="22"/>
    </location>
</feature>
<evidence type="ECO:0000256" key="3">
    <source>
        <dbReference type="ARBA" id="ARBA00022729"/>
    </source>
</evidence>
<feature type="domain" description="SusD-like N-terminal" evidence="8">
    <location>
        <begin position="72"/>
        <end position="218"/>
    </location>
</feature>
<dbReference type="InterPro" id="IPR011990">
    <property type="entry name" value="TPR-like_helical_dom_sf"/>
</dbReference>
<evidence type="ECO:0000256" key="2">
    <source>
        <dbReference type="ARBA" id="ARBA00006275"/>
    </source>
</evidence>
<dbReference type="Pfam" id="PF14322">
    <property type="entry name" value="SusD-like_3"/>
    <property type="match status" value="1"/>
</dbReference>
<evidence type="ECO:0000313" key="10">
    <source>
        <dbReference type="Proteomes" id="UP000500882"/>
    </source>
</evidence>
<dbReference type="AlphaFoldDB" id="A0A679HN78"/>
<reference evidence="9 10" key="1">
    <citation type="submission" date="2020-02" db="EMBL/GenBank/DDBJ databases">
        <title>Whole-genome sequencing and comparative analysis of the genomes of Bacteroides thetaiotaomicron and Escherichia coli isolated from a healthy resident in Vietnam.</title>
        <authorList>
            <person name="Mohsin M."/>
            <person name="Tanaka K."/>
            <person name="Kawahara R."/>
            <person name="Kondo S."/>
            <person name="Noguchi H."/>
            <person name="Motooka D."/>
            <person name="Nakamura S."/>
            <person name="Khong D.T."/>
            <person name="Nguyen T.N."/>
            <person name="Tran H.T."/>
            <person name="Yamamoto Y."/>
        </authorList>
    </citation>
    <scope>NUCLEOTIDE SEQUENCE [LARGE SCALE GENOMIC DNA]</scope>
    <source>
        <strain evidence="9 10">F9-2</strain>
    </source>
</reference>
<organism evidence="9 10">
    <name type="scientific">Bacteroides thetaiotaomicron</name>
    <dbReference type="NCBI Taxonomy" id="818"/>
    <lineage>
        <taxon>Bacteria</taxon>
        <taxon>Pseudomonadati</taxon>
        <taxon>Bacteroidota</taxon>
        <taxon>Bacteroidia</taxon>
        <taxon>Bacteroidales</taxon>
        <taxon>Bacteroidaceae</taxon>
        <taxon>Bacteroides</taxon>
    </lineage>
</organism>
<keyword evidence="4" id="KW-0472">Membrane</keyword>
<evidence type="ECO:0000259" key="7">
    <source>
        <dbReference type="Pfam" id="PF07980"/>
    </source>
</evidence>
<dbReference type="InterPro" id="IPR012944">
    <property type="entry name" value="SusD_RagB_dom"/>
</dbReference>
<evidence type="ECO:0000256" key="1">
    <source>
        <dbReference type="ARBA" id="ARBA00004442"/>
    </source>
</evidence>
<dbReference type="EMBL" id="AP022660">
    <property type="protein sequence ID" value="BCA52496.1"/>
    <property type="molecule type" value="Genomic_DNA"/>
</dbReference>
<evidence type="ECO:0000259" key="8">
    <source>
        <dbReference type="Pfam" id="PF14322"/>
    </source>
</evidence>
<dbReference type="SUPFAM" id="SSF48452">
    <property type="entry name" value="TPR-like"/>
    <property type="match status" value="1"/>
</dbReference>
<comment type="similarity">
    <text evidence="2">Belongs to the SusD family.</text>
</comment>
<evidence type="ECO:0000256" key="6">
    <source>
        <dbReference type="SAM" id="SignalP"/>
    </source>
</evidence>
<evidence type="ECO:0000256" key="5">
    <source>
        <dbReference type="ARBA" id="ARBA00023237"/>
    </source>
</evidence>
<comment type="subcellular location">
    <subcellularLocation>
        <location evidence="1">Cell outer membrane</location>
    </subcellularLocation>
</comment>
<feature type="chain" id="PRO_5025514978" evidence="6">
    <location>
        <begin position="23"/>
        <end position="638"/>
    </location>
</feature>
<name>A0A679HN78_BACT4</name>
<feature type="domain" description="RagB/SusD" evidence="7">
    <location>
        <begin position="329"/>
        <end position="638"/>
    </location>
</feature>
<keyword evidence="5" id="KW-0998">Cell outer membrane</keyword>
<dbReference type="Pfam" id="PF07980">
    <property type="entry name" value="SusD_RagB"/>
    <property type="match status" value="1"/>
</dbReference>
<dbReference type="GO" id="GO:0009279">
    <property type="term" value="C:cell outer membrane"/>
    <property type="evidence" value="ECO:0007669"/>
    <property type="project" value="UniProtKB-SubCell"/>
</dbReference>
<proteinExistence type="inferred from homology"/>
<dbReference type="Proteomes" id="UP000500882">
    <property type="component" value="Chromosome"/>
</dbReference>
<protein>
    <submittedName>
        <fullName evidence="9">Starch-binding protein</fullName>
    </submittedName>
</protein>